<dbReference type="AlphaFoldDB" id="A0A365Y1K2"/>
<accession>A0A365Y1K2</accession>
<dbReference type="GO" id="GO:0043565">
    <property type="term" value="F:sequence-specific DNA binding"/>
    <property type="evidence" value="ECO:0007669"/>
    <property type="project" value="InterPro"/>
</dbReference>
<dbReference type="Pfam" id="PF20240">
    <property type="entry name" value="DUF6597"/>
    <property type="match status" value="1"/>
</dbReference>
<dbReference type="Gene3D" id="1.10.10.60">
    <property type="entry name" value="Homeodomain-like"/>
    <property type="match status" value="1"/>
</dbReference>
<dbReference type="Pfam" id="PF12833">
    <property type="entry name" value="HTH_18"/>
    <property type="match status" value="1"/>
</dbReference>
<dbReference type="SMART" id="SM00342">
    <property type="entry name" value="HTH_ARAC"/>
    <property type="match status" value="1"/>
</dbReference>
<dbReference type="PROSITE" id="PS01124">
    <property type="entry name" value="HTH_ARAC_FAMILY_2"/>
    <property type="match status" value="1"/>
</dbReference>
<keyword evidence="1" id="KW-0805">Transcription regulation</keyword>
<evidence type="ECO:0000256" key="3">
    <source>
        <dbReference type="ARBA" id="ARBA00023163"/>
    </source>
</evidence>
<dbReference type="InterPro" id="IPR050204">
    <property type="entry name" value="AraC_XylS_family_regulators"/>
</dbReference>
<evidence type="ECO:0000313" key="5">
    <source>
        <dbReference type="EMBL" id="RBL92487.1"/>
    </source>
</evidence>
<keyword evidence="2" id="KW-0238">DNA-binding</keyword>
<comment type="caution">
    <text evidence="5">The sequence shown here is derived from an EMBL/GenBank/DDBJ whole genome shotgun (WGS) entry which is preliminary data.</text>
</comment>
<gene>
    <name evidence="5" type="ORF">DF182_07860</name>
</gene>
<keyword evidence="3" id="KW-0804">Transcription</keyword>
<protein>
    <recommendedName>
        <fullName evidence="4">HTH araC/xylS-type domain-containing protein</fullName>
    </recommendedName>
</protein>
<evidence type="ECO:0000313" key="6">
    <source>
        <dbReference type="Proteomes" id="UP000253410"/>
    </source>
</evidence>
<proteinExistence type="predicted"/>
<dbReference type="EMBL" id="QFFJ01000001">
    <property type="protein sequence ID" value="RBL92487.1"/>
    <property type="molecule type" value="Genomic_DNA"/>
</dbReference>
<dbReference type="Proteomes" id="UP000253410">
    <property type="component" value="Unassembled WGS sequence"/>
</dbReference>
<dbReference type="PANTHER" id="PTHR46796">
    <property type="entry name" value="HTH-TYPE TRANSCRIPTIONAL ACTIVATOR RHAS-RELATED"/>
    <property type="match status" value="1"/>
</dbReference>
<evidence type="ECO:0000259" key="4">
    <source>
        <dbReference type="PROSITE" id="PS01124"/>
    </source>
</evidence>
<reference evidence="5 6" key="1">
    <citation type="submission" date="2018-05" db="EMBL/GenBank/DDBJ databases">
        <title>Chitinophaga sp. K3CV102501T nov., isolated from isolated from a monsoon evergreen broad-leaved forest soil.</title>
        <authorList>
            <person name="Lv Y."/>
        </authorList>
    </citation>
    <scope>NUCLEOTIDE SEQUENCE [LARGE SCALE GENOMIC DNA]</scope>
    <source>
        <strain evidence="5 6">GDMCC 1.1325</strain>
    </source>
</reference>
<keyword evidence="6" id="KW-1185">Reference proteome</keyword>
<evidence type="ECO:0000256" key="2">
    <source>
        <dbReference type="ARBA" id="ARBA00023125"/>
    </source>
</evidence>
<name>A0A365Y1K2_9BACT</name>
<dbReference type="GO" id="GO:0003700">
    <property type="term" value="F:DNA-binding transcription factor activity"/>
    <property type="evidence" value="ECO:0007669"/>
    <property type="project" value="InterPro"/>
</dbReference>
<evidence type="ECO:0000256" key="1">
    <source>
        <dbReference type="ARBA" id="ARBA00023015"/>
    </source>
</evidence>
<dbReference type="InterPro" id="IPR046532">
    <property type="entry name" value="DUF6597"/>
</dbReference>
<dbReference type="RefSeq" id="WP_113615089.1">
    <property type="nucleotide sequence ID" value="NZ_QFFJ01000001.1"/>
</dbReference>
<organism evidence="5 6">
    <name type="scientific">Chitinophaga flava</name>
    <dbReference type="NCBI Taxonomy" id="2259036"/>
    <lineage>
        <taxon>Bacteria</taxon>
        <taxon>Pseudomonadati</taxon>
        <taxon>Bacteroidota</taxon>
        <taxon>Chitinophagia</taxon>
        <taxon>Chitinophagales</taxon>
        <taxon>Chitinophagaceae</taxon>
        <taxon>Chitinophaga</taxon>
    </lineage>
</organism>
<dbReference type="OrthoDB" id="323290at2"/>
<dbReference type="PANTHER" id="PTHR46796:SF13">
    <property type="entry name" value="HTH-TYPE TRANSCRIPTIONAL ACTIVATOR RHAS"/>
    <property type="match status" value="1"/>
</dbReference>
<dbReference type="InterPro" id="IPR018060">
    <property type="entry name" value="HTH_AraC"/>
</dbReference>
<feature type="domain" description="HTH araC/xylS-type" evidence="4">
    <location>
        <begin position="160"/>
        <end position="261"/>
    </location>
</feature>
<sequence>MFKIRHFQPHGLLHNYIRSYQVLESDFPEESNRRMTLLPHYSQHLLFNLGQEKTVYDIHHRQYLAPAIVTGPHDSIREWYIAPGMKHLVVSLQPGAWYRFFRIPPHLCCNKSTDLSVFLGPQILETGHHIRACNNPEQQVHILESYLLEQLSTQKHFAGRNIEEVIQLILAANGNITIRQLETAVFLTKRTLERTFLEQTGLHLKMFCRIVRFRKAIEYLTRMRYPNWGLLASQTGYCDQTHFINEFRYFTRCLPHQFSGVMQDADQLWTL</sequence>